<feature type="binding site" evidence="6">
    <location>
        <begin position="195"/>
        <end position="196"/>
    </location>
    <ligand>
        <name>pyrroloquinoline quinone</name>
        <dbReference type="ChEBI" id="CHEBI:58442"/>
    </ligand>
</feature>
<feature type="disulfide bond" evidence="8">
    <location>
        <begin position="129"/>
        <end position="130"/>
    </location>
</feature>
<evidence type="ECO:0000256" key="2">
    <source>
        <dbReference type="ARBA" id="ARBA00022723"/>
    </source>
</evidence>
<keyword evidence="8" id="KW-1015">Disulfide bond</keyword>
<dbReference type="PANTHER" id="PTHR32303:SF20">
    <property type="entry name" value="QUINOPROTEIN ETHANOL DEHYDROGENASE"/>
    <property type="match status" value="1"/>
</dbReference>
<name>A0A1W1Z039_9BURK</name>
<dbReference type="InterPro" id="IPR017512">
    <property type="entry name" value="PQQ_MeOH/EtOH_DH"/>
</dbReference>
<dbReference type="AlphaFoldDB" id="A0A1W1Z039"/>
<feature type="active site" description="Proton acceptor" evidence="5">
    <location>
        <position position="306"/>
    </location>
</feature>
<comment type="similarity">
    <text evidence="1">Belongs to the bacterial PQQ dehydrogenase family.</text>
</comment>
<dbReference type="OrthoDB" id="9794322at2"/>
<dbReference type="GO" id="GO:0016020">
    <property type="term" value="C:membrane"/>
    <property type="evidence" value="ECO:0007669"/>
    <property type="project" value="InterPro"/>
</dbReference>
<feature type="domain" description="Pyrrolo-quinoline quinone repeat" evidence="9">
    <location>
        <begin position="446"/>
        <end position="528"/>
    </location>
</feature>
<dbReference type="InterPro" id="IPR002372">
    <property type="entry name" value="PQQ_rpt_dom"/>
</dbReference>
<dbReference type="SUPFAM" id="SSF50998">
    <property type="entry name" value="Quinoprotein alcohol dehydrogenase-like"/>
    <property type="match status" value="1"/>
</dbReference>
<dbReference type="EMBL" id="FWXJ01000004">
    <property type="protein sequence ID" value="SMC41815.1"/>
    <property type="molecule type" value="Genomic_DNA"/>
</dbReference>
<gene>
    <name evidence="10" type="ORF">SAMN06296008_10455</name>
</gene>
<reference evidence="10 11" key="1">
    <citation type="submission" date="2017-04" db="EMBL/GenBank/DDBJ databases">
        <authorList>
            <person name="Afonso C.L."/>
            <person name="Miller P.J."/>
            <person name="Scott M.A."/>
            <person name="Spackman E."/>
            <person name="Goraichik I."/>
            <person name="Dimitrov K.M."/>
            <person name="Suarez D.L."/>
            <person name="Swayne D.E."/>
        </authorList>
    </citation>
    <scope>NUCLEOTIDE SEQUENCE [LARGE SCALE GENOMIC DNA]</scope>
    <source>
        <strain evidence="10 11">VK13</strain>
    </source>
</reference>
<keyword evidence="11" id="KW-1185">Reference proteome</keyword>
<evidence type="ECO:0000256" key="1">
    <source>
        <dbReference type="ARBA" id="ARBA00008156"/>
    </source>
</evidence>
<feature type="binding site" evidence="6">
    <location>
        <position position="537"/>
    </location>
    <ligand>
        <name>pyrroloquinoline quinone</name>
        <dbReference type="ChEBI" id="CHEBI:58442"/>
    </ligand>
</feature>
<evidence type="ECO:0000256" key="7">
    <source>
        <dbReference type="PIRSR" id="PIRSR617512-3"/>
    </source>
</evidence>
<comment type="cofactor">
    <cofactor evidence="7">
        <name>Ca(2+)</name>
        <dbReference type="ChEBI" id="CHEBI:29108"/>
    </cofactor>
    <text evidence="7">Binds 1 Ca(2+) ion per subunit.</text>
</comment>
<evidence type="ECO:0000313" key="10">
    <source>
        <dbReference type="EMBL" id="SMC41815.1"/>
    </source>
</evidence>
<dbReference type="RefSeq" id="WP_084283030.1">
    <property type="nucleotide sequence ID" value="NZ_FWXJ01000004.1"/>
</dbReference>
<dbReference type="GO" id="GO:0005509">
    <property type="term" value="F:calcium ion binding"/>
    <property type="evidence" value="ECO:0007669"/>
    <property type="project" value="InterPro"/>
</dbReference>
<dbReference type="InterPro" id="IPR018391">
    <property type="entry name" value="PQQ_b-propeller_rpt"/>
</dbReference>
<evidence type="ECO:0000256" key="4">
    <source>
        <dbReference type="ARBA" id="ARBA00023002"/>
    </source>
</evidence>
<proteinExistence type="inferred from homology"/>
<evidence type="ECO:0000259" key="9">
    <source>
        <dbReference type="Pfam" id="PF01011"/>
    </source>
</evidence>
<feature type="domain" description="Pyrrolo-quinoline quinone repeat" evidence="9">
    <location>
        <begin position="45"/>
        <end position="348"/>
    </location>
</feature>
<feature type="binding site" evidence="6">
    <location>
        <position position="179"/>
    </location>
    <ligand>
        <name>pyrroloquinoline quinone</name>
        <dbReference type="ChEBI" id="CHEBI:58442"/>
    </ligand>
</feature>
<evidence type="ECO:0000256" key="8">
    <source>
        <dbReference type="PIRSR" id="PIRSR617512-4"/>
    </source>
</evidence>
<organism evidence="10 11">
    <name type="scientific">Polynucleobacter kasalickyi</name>
    <dbReference type="NCBI Taxonomy" id="1938817"/>
    <lineage>
        <taxon>Bacteria</taxon>
        <taxon>Pseudomonadati</taxon>
        <taxon>Pseudomonadota</taxon>
        <taxon>Betaproteobacteria</taxon>
        <taxon>Burkholderiales</taxon>
        <taxon>Burkholderiaceae</taxon>
        <taxon>Polynucleobacter</taxon>
    </lineage>
</organism>
<feature type="binding site" evidence="7">
    <location>
        <position position="306"/>
    </location>
    <ligand>
        <name>Ca(2+)</name>
        <dbReference type="ChEBI" id="CHEBI:29108"/>
    </ligand>
</feature>
<evidence type="ECO:0000313" key="11">
    <source>
        <dbReference type="Proteomes" id="UP000192708"/>
    </source>
</evidence>
<feature type="binding site" evidence="7">
    <location>
        <position position="197"/>
    </location>
    <ligand>
        <name>Ca(2+)</name>
        <dbReference type="ChEBI" id="CHEBI:29108"/>
    </ligand>
</feature>
<accession>A0A1W1Z039</accession>
<keyword evidence="4" id="KW-0560">Oxidoreductase</keyword>
<evidence type="ECO:0000256" key="5">
    <source>
        <dbReference type="PIRSR" id="PIRSR617512-1"/>
    </source>
</evidence>
<sequence length="563" mass="62166">MKSFGFKYGIQWVASIAALAMTSVTFSQSLQDLKNDPNNAENVLTYGMGYKQQRYSDLLQINKDTVKRLVPVWSTSLGSNYGEQGQPLVYNGVMYLVNAEYTVAINIENGQQLWRTKVDWDPNTPRVVCCGITNKGLAIYNGKVFRGTLDAHMVALDQKTGKQVWKTKIANWQEGFTITSAPLIANGVLITGISGAEFGVRGFLDGLDPETGKQLWRKYTIPAPGEKGNETWPKGDAYLRGGGSTWITGSYDADLDTVYWGVGNAGPWAPSGRPGDNLYTASVLALNPKTGDIKWHRQIVPNEMFDLDAVWEWIVGDIKYKGANRKVIMHLSRGGFLYVVDRTNGELLSAKPFEKINWATHVDMKTGRPVESEVSKKVRAGEQIELWPGQWGAKTWGHAAFNPMDGLIYTNTTHASRLVKFEPVEYKVGQRYVGLQNAPAPRDPKEPIGHMEAIDPITAKAKWRVPLMDIPNYSAVLATAGGLMFTGKETGELVALDMQTGKQLWEYKTTSGINAQPITYLHHGKQYIAVQSGIGGVNVVRMGPQLKDIPRGGSVVVFALMDK</sequence>
<dbReference type="NCBIfam" id="TIGR03075">
    <property type="entry name" value="PQQ_enz_alc_DH"/>
    <property type="match status" value="1"/>
</dbReference>
<keyword evidence="3 6" id="KW-0634">PQQ</keyword>
<keyword evidence="7" id="KW-0106">Calcium</keyword>
<evidence type="ECO:0000256" key="6">
    <source>
        <dbReference type="PIRSR" id="PIRSR617512-2"/>
    </source>
</evidence>
<dbReference type="PANTHER" id="PTHR32303">
    <property type="entry name" value="QUINOPROTEIN ALCOHOL DEHYDROGENASE (CYTOCHROME C)"/>
    <property type="match status" value="1"/>
</dbReference>
<dbReference type="STRING" id="1938817.SAMN06296008_10455"/>
<evidence type="ECO:0000256" key="3">
    <source>
        <dbReference type="ARBA" id="ARBA00022891"/>
    </source>
</evidence>
<dbReference type="Proteomes" id="UP000192708">
    <property type="component" value="Unassembled WGS sequence"/>
</dbReference>
<dbReference type="SMART" id="SM00564">
    <property type="entry name" value="PQQ"/>
    <property type="match status" value="6"/>
</dbReference>
<protein>
    <submittedName>
        <fullName evidence="10">Alcohol dehydrogenase (Cytochrome c)</fullName>
    </submittedName>
</protein>
<dbReference type="Pfam" id="PF01011">
    <property type="entry name" value="PQQ"/>
    <property type="match status" value="2"/>
</dbReference>
<dbReference type="InterPro" id="IPR011047">
    <property type="entry name" value="Quinoprotein_ADH-like_sf"/>
</dbReference>
<dbReference type="GO" id="GO:0016614">
    <property type="term" value="F:oxidoreductase activity, acting on CH-OH group of donors"/>
    <property type="evidence" value="ECO:0007669"/>
    <property type="project" value="InterPro"/>
</dbReference>
<keyword evidence="2 7" id="KW-0479">Metal-binding</keyword>
<comment type="cofactor">
    <cofactor evidence="6">
        <name>pyrroloquinoline quinone</name>
        <dbReference type="ChEBI" id="CHEBI:58442"/>
    </cofactor>
    <text evidence="6">Binds 1 PQQ group per subunit.</text>
</comment>
<feature type="binding site" evidence="7">
    <location>
        <position position="264"/>
    </location>
    <ligand>
        <name>Ca(2+)</name>
        <dbReference type="ChEBI" id="CHEBI:29108"/>
    </ligand>
</feature>
<dbReference type="Gene3D" id="2.140.10.10">
    <property type="entry name" value="Quinoprotein alcohol dehydrogenase-like superfamily"/>
    <property type="match status" value="1"/>
</dbReference>